<dbReference type="eggNOG" id="COG1215">
    <property type="taxonomic scope" value="Bacteria"/>
</dbReference>
<keyword evidence="3" id="KW-1185">Reference proteome</keyword>
<evidence type="ECO:0000259" key="1">
    <source>
        <dbReference type="Pfam" id="PF00535"/>
    </source>
</evidence>
<accession>Q316B5</accession>
<evidence type="ECO:0000313" key="3">
    <source>
        <dbReference type="Proteomes" id="UP000002710"/>
    </source>
</evidence>
<dbReference type="Pfam" id="PF00535">
    <property type="entry name" value="Glycos_transf_2"/>
    <property type="match status" value="1"/>
</dbReference>
<dbReference type="EMBL" id="CP000112">
    <property type="protein sequence ID" value="ABB37231.1"/>
    <property type="molecule type" value="Genomic_DNA"/>
</dbReference>
<dbReference type="Gene3D" id="3.90.550.10">
    <property type="entry name" value="Spore Coat Polysaccharide Biosynthesis Protein SpsA, Chain A"/>
    <property type="match status" value="1"/>
</dbReference>
<dbReference type="AlphaFoldDB" id="Q316B5"/>
<dbReference type="SUPFAM" id="SSF53448">
    <property type="entry name" value="Nucleotide-diphospho-sugar transferases"/>
    <property type="match status" value="1"/>
</dbReference>
<dbReference type="KEGG" id="dde:Dde_0430"/>
<reference evidence="2 3" key="1">
    <citation type="journal article" date="2011" name="J. Bacteriol.">
        <title>Complete genome sequence and updated annotation of Desulfovibrio alaskensis G20.</title>
        <authorList>
            <person name="Hauser L.J."/>
            <person name="Land M.L."/>
            <person name="Brown S.D."/>
            <person name="Larimer F."/>
            <person name="Keller K.L."/>
            <person name="Rapp-Giles B.J."/>
            <person name="Price M.N."/>
            <person name="Lin M."/>
            <person name="Bruce D.C."/>
            <person name="Detter J.C."/>
            <person name="Tapia R."/>
            <person name="Han C.S."/>
            <person name="Goodwin L.A."/>
            <person name="Cheng J.F."/>
            <person name="Pitluck S."/>
            <person name="Copeland A."/>
            <person name="Lucas S."/>
            <person name="Nolan M."/>
            <person name="Lapidus A.L."/>
            <person name="Palumbo A.V."/>
            <person name="Wall J.D."/>
        </authorList>
    </citation>
    <scope>NUCLEOTIDE SEQUENCE [LARGE SCALE GENOMIC DNA]</scope>
    <source>
        <strain evidence="3">ATCC BAA 1058 / DSM 17464 / G20</strain>
    </source>
</reference>
<evidence type="ECO:0000313" key="2">
    <source>
        <dbReference type="EMBL" id="ABB37231.1"/>
    </source>
</evidence>
<name>Q316B5_OLEA2</name>
<dbReference type="RefSeq" id="WP_011366563.1">
    <property type="nucleotide sequence ID" value="NC_007519.1"/>
</dbReference>
<dbReference type="PANTHER" id="PTHR43685:SF2">
    <property type="entry name" value="GLYCOSYLTRANSFERASE 2-LIKE DOMAIN-CONTAINING PROTEIN"/>
    <property type="match status" value="1"/>
</dbReference>
<dbReference type="PANTHER" id="PTHR43685">
    <property type="entry name" value="GLYCOSYLTRANSFERASE"/>
    <property type="match status" value="1"/>
</dbReference>
<dbReference type="CAZy" id="GT2">
    <property type="family name" value="Glycosyltransferase Family 2"/>
</dbReference>
<organism evidence="2 3">
    <name type="scientific">Oleidesulfovibrio alaskensis (strain ATCC BAA-1058 / DSM 17464 / G20)</name>
    <name type="common">Desulfovibrio alaskensis</name>
    <dbReference type="NCBI Taxonomy" id="207559"/>
    <lineage>
        <taxon>Bacteria</taxon>
        <taxon>Pseudomonadati</taxon>
        <taxon>Thermodesulfobacteriota</taxon>
        <taxon>Desulfovibrionia</taxon>
        <taxon>Desulfovibrionales</taxon>
        <taxon>Desulfovibrionaceae</taxon>
        <taxon>Oleidesulfovibrio</taxon>
    </lineage>
</organism>
<sequence length="642" mass="71779">MRTQAVVFSKDRALQLRATLESLLLRCTDAAEELRVRVLYKACGEMHRRQYDSLKESFPQVEFVAETDFRIQLLRLLADTPYVLFLVDDNIFYRDFSLGGVLECLEAAPGAVGFSLRLGRNTTYCHTQDAPQRVPGCTVLRDNVLCCRWRGADHDFGYPLEVSSSVYRTAHMLALLHDMPFTNPNLLEAGLSRRTGAVEDSFPQLLFFDRSVTFCNPLNRVQDTFANRVADEPVDAQALAQLYARGQMLDVAAYGDALPDAAHYEMPLRLRSVPAEPEHLSVTDRPFISAVIPVFNGASFLPDAVRSLHRQRYEPMEVIIVNDGSTDDSSAVGAALAAQYPALRIRVADKENGGLASARNAGIGQAGGGWILPLDCDDCFAPEFVGRAAEIISQRPGVNLVFANMQEFGARQGRWNPEPYSLQELMRRNTFPYASLYRKELWEQSGGYDPSMPWGAEDWLFWLSCAPFGLCPHRIEEPLFLYRTHPHGSMYTRMMERWDVVRACLRTLLPALYPAAALLQDHTLVAGMDADTAGVIADIRTRHPRAAMPAFWQGLVHEAAGRTAEAVAGYMHAAAHAPYAQWQPHLRLFMCNLRLGRKKAAHGAAVQAVLRRPELAPLFSGYRELDLQALLPRNMCPETPPR</sequence>
<dbReference type="InterPro" id="IPR029044">
    <property type="entry name" value="Nucleotide-diphossugar_trans"/>
</dbReference>
<dbReference type="InterPro" id="IPR050834">
    <property type="entry name" value="Glycosyltransf_2"/>
</dbReference>
<proteinExistence type="predicted"/>
<dbReference type="CAZy" id="GT74">
    <property type="family name" value="Glycosyltransferase Family 74"/>
</dbReference>
<dbReference type="STRING" id="207559.Dde_0430"/>
<dbReference type="CDD" id="cd00761">
    <property type="entry name" value="Glyco_tranf_GTA_type"/>
    <property type="match status" value="1"/>
</dbReference>
<dbReference type="Proteomes" id="UP000002710">
    <property type="component" value="Chromosome"/>
</dbReference>
<dbReference type="GO" id="GO:0016740">
    <property type="term" value="F:transferase activity"/>
    <property type="evidence" value="ECO:0007669"/>
    <property type="project" value="UniProtKB-KW"/>
</dbReference>
<dbReference type="HOGENOM" id="CLU_426247_0_0_7"/>
<gene>
    <name evidence="2" type="ordered locus">Dde_0430</name>
</gene>
<dbReference type="InterPro" id="IPR001173">
    <property type="entry name" value="Glyco_trans_2-like"/>
</dbReference>
<keyword evidence="2" id="KW-0808">Transferase</keyword>
<protein>
    <submittedName>
        <fullName evidence="2">Glycosyl transferase family 2</fullName>
    </submittedName>
</protein>
<feature type="domain" description="Glycosyltransferase 2-like" evidence="1">
    <location>
        <begin position="289"/>
        <end position="427"/>
    </location>
</feature>